<keyword evidence="2" id="KW-0238">DNA-binding</keyword>
<dbReference type="GO" id="GO:0045892">
    <property type="term" value="P:negative regulation of DNA-templated transcription"/>
    <property type="evidence" value="ECO:0007669"/>
    <property type="project" value="TreeGrafter"/>
</dbReference>
<dbReference type="PANTHER" id="PTHR30136:SF39">
    <property type="entry name" value="TRANSCRIPTIONAL REGULATORY PROTEIN"/>
    <property type="match status" value="1"/>
</dbReference>
<reference evidence="7" key="1">
    <citation type="submission" date="2010-12" db="EMBL/GenBank/DDBJ databases">
        <title>Complete sequence of Variovorax paradoxus EPS.</title>
        <authorList>
            <consortium name="US DOE Joint Genome Institute"/>
            <person name="Lucas S."/>
            <person name="Copeland A."/>
            <person name="Lapidus A."/>
            <person name="Cheng J.-F."/>
            <person name="Goodwin L."/>
            <person name="Pitluck S."/>
            <person name="Teshima H."/>
            <person name="Detter J.C."/>
            <person name="Han C."/>
            <person name="Tapia R."/>
            <person name="Land M."/>
            <person name="Hauser L."/>
            <person name="Kyrpides N."/>
            <person name="Ivanova N."/>
            <person name="Ovchinnikova G."/>
            <person name="Orwin P."/>
            <person name="Han J.-I.G."/>
            <person name="Woyke T."/>
        </authorList>
    </citation>
    <scope>NUCLEOTIDE SEQUENCE [LARGE SCALE GENOMIC DNA]</scope>
    <source>
        <strain evidence="7">EPS</strain>
    </source>
</reference>
<dbReference type="Proteomes" id="UP000008917">
    <property type="component" value="Chromosome"/>
</dbReference>
<feature type="domain" description="HTH iclR-type" evidence="4">
    <location>
        <begin position="9"/>
        <end position="72"/>
    </location>
</feature>
<dbReference type="InterPro" id="IPR014757">
    <property type="entry name" value="Tscrpt_reg_IclR_C"/>
</dbReference>
<dbReference type="Pfam" id="PF09339">
    <property type="entry name" value="HTH_IclR"/>
    <property type="match status" value="1"/>
</dbReference>
<dbReference type="GO" id="GO:0003700">
    <property type="term" value="F:DNA-binding transcription factor activity"/>
    <property type="evidence" value="ECO:0007669"/>
    <property type="project" value="TreeGrafter"/>
</dbReference>
<dbReference type="SUPFAM" id="SSF55781">
    <property type="entry name" value="GAF domain-like"/>
    <property type="match status" value="1"/>
</dbReference>
<evidence type="ECO:0000259" key="4">
    <source>
        <dbReference type="PROSITE" id="PS51077"/>
    </source>
</evidence>
<feature type="domain" description="IclR-ED" evidence="5">
    <location>
        <begin position="73"/>
        <end position="256"/>
    </location>
</feature>
<name>E6V1Y1_VARPE</name>
<gene>
    <name evidence="6" type="ordered locus">Varpa_3803</name>
</gene>
<dbReference type="Pfam" id="PF01614">
    <property type="entry name" value="IclR_C"/>
    <property type="match status" value="1"/>
</dbReference>
<dbReference type="EMBL" id="CP002417">
    <property type="protein sequence ID" value="ADU37984.1"/>
    <property type="molecule type" value="Genomic_DNA"/>
</dbReference>
<sequence length="260" mass="27700">MNTKTTSDAGSLKRGVALLKLLATAGRKGLALTELAAKAQLPHPSAHRVLAQLIAENLAVHDAQTRRYRLGALAFELGVAGSTMHDIRDLCDGAMGSLAQETGDTVYLVVRSGFDAVCMHRREGEFPIRALVLEVGSRRPLGVGAGGLAILSAIGEEERLEIIQRVTPNLSAFGKLTASDLDAACAQARADGAAVIQNRVSLGVRAVGVAFRDSMGHAVGALSVAALTQRLNQRRTQVIIELLRNATREVEVRMRKRHTS</sequence>
<accession>E6V1Y1</accession>
<evidence type="ECO:0000256" key="3">
    <source>
        <dbReference type="ARBA" id="ARBA00023163"/>
    </source>
</evidence>
<dbReference type="HOGENOM" id="CLU_062618_4_0_4"/>
<dbReference type="PROSITE" id="PS51077">
    <property type="entry name" value="HTH_ICLR"/>
    <property type="match status" value="1"/>
</dbReference>
<dbReference type="GO" id="GO:0003677">
    <property type="term" value="F:DNA binding"/>
    <property type="evidence" value="ECO:0007669"/>
    <property type="project" value="UniProtKB-KW"/>
</dbReference>
<dbReference type="KEGG" id="vpe:Varpa_3803"/>
<evidence type="ECO:0000256" key="1">
    <source>
        <dbReference type="ARBA" id="ARBA00023015"/>
    </source>
</evidence>
<reference evidence="6 7" key="2">
    <citation type="journal article" date="2013" name="Genome Announc.">
        <title>Genome of the Root-Associated Plant Growth-Promoting Bacterium Variovorax paradoxus Strain EPS.</title>
        <authorList>
            <person name="Han J.I."/>
            <person name="Spain J.C."/>
            <person name="Leadbetter J.R."/>
            <person name="Ovchinnikova G."/>
            <person name="Goodwin L.A."/>
            <person name="Han C.S."/>
            <person name="Woyke T."/>
            <person name="Davenport K.W."/>
            <person name="Orwin P.M."/>
        </authorList>
    </citation>
    <scope>NUCLEOTIDE SEQUENCE [LARGE SCALE GENOMIC DNA]</scope>
    <source>
        <strain evidence="6 7">EPS</strain>
    </source>
</reference>
<dbReference type="InterPro" id="IPR050707">
    <property type="entry name" value="HTH_MetabolicPath_Reg"/>
</dbReference>
<dbReference type="PROSITE" id="PS51078">
    <property type="entry name" value="ICLR_ED"/>
    <property type="match status" value="1"/>
</dbReference>
<evidence type="ECO:0000259" key="5">
    <source>
        <dbReference type="PROSITE" id="PS51078"/>
    </source>
</evidence>
<dbReference type="Gene3D" id="1.10.10.10">
    <property type="entry name" value="Winged helix-like DNA-binding domain superfamily/Winged helix DNA-binding domain"/>
    <property type="match status" value="1"/>
</dbReference>
<protein>
    <submittedName>
        <fullName evidence="6">Transcriptional regulator, IclR family</fullName>
    </submittedName>
</protein>
<dbReference type="InterPro" id="IPR029016">
    <property type="entry name" value="GAF-like_dom_sf"/>
</dbReference>
<keyword evidence="3" id="KW-0804">Transcription</keyword>
<dbReference type="SUPFAM" id="SSF46785">
    <property type="entry name" value="Winged helix' DNA-binding domain"/>
    <property type="match status" value="1"/>
</dbReference>
<dbReference type="RefSeq" id="WP_013542207.1">
    <property type="nucleotide sequence ID" value="NC_014931.1"/>
</dbReference>
<keyword evidence="1" id="KW-0805">Transcription regulation</keyword>
<dbReference type="AlphaFoldDB" id="E6V1Y1"/>
<evidence type="ECO:0000313" key="7">
    <source>
        <dbReference type="Proteomes" id="UP000008917"/>
    </source>
</evidence>
<dbReference type="Gene3D" id="3.30.450.40">
    <property type="match status" value="1"/>
</dbReference>
<dbReference type="eggNOG" id="COG1414">
    <property type="taxonomic scope" value="Bacteria"/>
</dbReference>
<dbReference type="PANTHER" id="PTHR30136">
    <property type="entry name" value="HELIX-TURN-HELIX TRANSCRIPTIONAL REGULATOR, ICLR FAMILY"/>
    <property type="match status" value="1"/>
</dbReference>
<dbReference type="OrthoDB" id="9807558at2"/>
<dbReference type="STRING" id="595537.Varpa_3803"/>
<organism evidence="6 7">
    <name type="scientific">Variovorax paradoxus (strain EPS)</name>
    <dbReference type="NCBI Taxonomy" id="595537"/>
    <lineage>
        <taxon>Bacteria</taxon>
        <taxon>Pseudomonadati</taxon>
        <taxon>Pseudomonadota</taxon>
        <taxon>Betaproteobacteria</taxon>
        <taxon>Burkholderiales</taxon>
        <taxon>Comamonadaceae</taxon>
        <taxon>Variovorax</taxon>
    </lineage>
</organism>
<dbReference type="SMART" id="SM00346">
    <property type="entry name" value="HTH_ICLR"/>
    <property type="match status" value="1"/>
</dbReference>
<dbReference type="InterPro" id="IPR036390">
    <property type="entry name" value="WH_DNA-bd_sf"/>
</dbReference>
<proteinExistence type="predicted"/>
<evidence type="ECO:0000313" key="6">
    <source>
        <dbReference type="EMBL" id="ADU37984.1"/>
    </source>
</evidence>
<dbReference type="InterPro" id="IPR005471">
    <property type="entry name" value="Tscrpt_reg_IclR_N"/>
</dbReference>
<evidence type="ECO:0000256" key="2">
    <source>
        <dbReference type="ARBA" id="ARBA00023125"/>
    </source>
</evidence>
<dbReference type="InterPro" id="IPR036388">
    <property type="entry name" value="WH-like_DNA-bd_sf"/>
</dbReference>